<evidence type="ECO:0000256" key="4">
    <source>
        <dbReference type="ARBA" id="ARBA00022780"/>
    </source>
</evidence>
<feature type="region of interest" description="Disordered" evidence="7">
    <location>
        <begin position="1"/>
        <end position="83"/>
    </location>
</feature>
<dbReference type="NCBIfam" id="TIGR00785">
    <property type="entry name" value="dass"/>
    <property type="match status" value="1"/>
</dbReference>
<dbReference type="GO" id="GO:0015140">
    <property type="term" value="F:malate transmembrane transporter activity"/>
    <property type="evidence" value="ECO:0007669"/>
    <property type="project" value="UniProtKB-ARBA"/>
</dbReference>
<feature type="compositionally biased region" description="Low complexity" evidence="7">
    <location>
        <begin position="25"/>
        <end position="41"/>
    </location>
</feature>
<dbReference type="AlphaFoldDB" id="A0AAP0JHN3"/>
<organism evidence="9 10">
    <name type="scientific">Stephania yunnanensis</name>
    <dbReference type="NCBI Taxonomy" id="152371"/>
    <lineage>
        <taxon>Eukaryota</taxon>
        <taxon>Viridiplantae</taxon>
        <taxon>Streptophyta</taxon>
        <taxon>Embryophyta</taxon>
        <taxon>Tracheophyta</taxon>
        <taxon>Spermatophyta</taxon>
        <taxon>Magnoliopsida</taxon>
        <taxon>Ranunculales</taxon>
        <taxon>Menispermaceae</taxon>
        <taxon>Menispermoideae</taxon>
        <taxon>Cissampelideae</taxon>
        <taxon>Stephania</taxon>
    </lineage>
</organism>
<comment type="subcellular location">
    <subcellularLocation>
        <location evidence="1">Plastid</location>
        <location evidence="1">Chloroplast inner membrane</location>
        <topology evidence="1">Multi-pass membrane protein</topology>
    </subcellularLocation>
</comment>
<feature type="transmembrane region" description="Helical" evidence="8">
    <location>
        <begin position="115"/>
        <end position="139"/>
    </location>
</feature>
<evidence type="ECO:0000313" key="10">
    <source>
        <dbReference type="Proteomes" id="UP001420932"/>
    </source>
</evidence>
<accession>A0AAP0JHN3</accession>
<feature type="transmembrane region" description="Helical" evidence="8">
    <location>
        <begin position="348"/>
        <end position="365"/>
    </location>
</feature>
<feature type="compositionally biased region" description="Pro residues" evidence="7">
    <location>
        <begin position="11"/>
        <end position="24"/>
    </location>
</feature>
<feature type="transmembrane region" description="Helical" evidence="8">
    <location>
        <begin position="524"/>
        <end position="547"/>
    </location>
</feature>
<feature type="transmembrane region" description="Helical" evidence="8">
    <location>
        <begin position="371"/>
        <end position="392"/>
    </location>
</feature>
<comment type="similarity">
    <text evidence="2">Belongs to the SLC13A/DASS transporter (TC 2.A.47) family. DIT1 subfamily.</text>
</comment>
<dbReference type="EMBL" id="JBBNAF010000006">
    <property type="protein sequence ID" value="KAK9134226.1"/>
    <property type="molecule type" value="Genomic_DNA"/>
</dbReference>
<evidence type="ECO:0000256" key="2">
    <source>
        <dbReference type="ARBA" id="ARBA00007349"/>
    </source>
</evidence>
<keyword evidence="4" id="KW-0934">Plastid</keyword>
<sequence>MESFALRSHSPPSPSSSPPPPPLSAPHLSASATPSPSIHTPLSPPPLNLPTLPSKTPPLPTPLRRPHRHRKPPPPPPPPPRPGAKILPLAISVGIGLIVRFLLPKPVEVTADAWQLLAIFLSTIAGLVLSPLPVGAWAFVGLTASVVTKTLSFATAFSAFTNEVIWLIVISFFFARGFVKTGLGDRIATYFVKWLGKSTLGLSYGLTVSEALIAPAMPSTTARAGGVFLPIIKSLSLSAGSRPGDASAKRLGAYLVQSQFQAGGNSSALFLTAAAQNLLCLKLAEELGVKIASPWISWFKAASLPAFCSLLATPFILYKIFPPEMKDTPDAPAMAEKKLEQMGPVTKSEWVMIGTMLFAVSLWIFGDTIGIASVVAAMLGLSILLLLGVLNWDDCLSEKSAWDTLAWFAVLVGMAGQLTNLGIVSWMSGCVAKILHSFSLSWPIAFVVLQAAYFFIHYLFASQTGHVGALYSAFLAMHLASGVPGILAALALAFNTNLFGALTHYSSGQAAVYYGAGYVELPDIFRVGFVMAVANALIWGGVGTFWWKFLGLY</sequence>
<feature type="compositionally biased region" description="Pro residues" evidence="7">
    <location>
        <begin position="73"/>
        <end position="82"/>
    </location>
</feature>
<evidence type="ECO:0000256" key="6">
    <source>
        <dbReference type="ARBA" id="ARBA00023136"/>
    </source>
</evidence>
<protein>
    <submittedName>
        <fullName evidence="9">Uncharacterized protein</fullName>
    </submittedName>
</protein>
<keyword evidence="3 8" id="KW-0812">Transmembrane</keyword>
<dbReference type="Pfam" id="PF00939">
    <property type="entry name" value="Na_sulph_symp"/>
    <property type="match status" value="1"/>
</dbReference>
<gene>
    <name evidence="9" type="ORF">Syun_013556</name>
</gene>
<evidence type="ECO:0000256" key="7">
    <source>
        <dbReference type="SAM" id="MobiDB-lite"/>
    </source>
</evidence>
<feature type="transmembrane region" description="Helical" evidence="8">
    <location>
        <begin position="440"/>
        <end position="461"/>
    </location>
</feature>
<dbReference type="Proteomes" id="UP001420932">
    <property type="component" value="Unassembled WGS sequence"/>
</dbReference>
<keyword evidence="4" id="KW-1001">Plastid inner membrane</keyword>
<dbReference type="GO" id="GO:0009706">
    <property type="term" value="C:chloroplast inner membrane"/>
    <property type="evidence" value="ECO:0007669"/>
    <property type="project" value="UniProtKB-SubCell"/>
</dbReference>
<keyword evidence="6 8" id="KW-0472">Membrane</keyword>
<dbReference type="PANTHER" id="PTHR42826">
    <property type="entry name" value="DICARBOXYLATE TRANSPORTER 2.1, CHLOROPLASTIC"/>
    <property type="match status" value="1"/>
</dbReference>
<dbReference type="InterPro" id="IPR001898">
    <property type="entry name" value="SLC13A/DASS"/>
</dbReference>
<evidence type="ECO:0000256" key="8">
    <source>
        <dbReference type="SAM" id="Phobius"/>
    </source>
</evidence>
<reference evidence="9 10" key="1">
    <citation type="submission" date="2024-01" db="EMBL/GenBank/DDBJ databases">
        <title>Genome assemblies of Stephania.</title>
        <authorList>
            <person name="Yang L."/>
        </authorList>
    </citation>
    <scope>NUCLEOTIDE SEQUENCE [LARGE SCALE GENOMIC DNA]</scope>
    <source>
        <strain evidence="9">YNDBR</strain>
        <tissue evidence="9">Leaf</tissue>
    </source>
</reference>
<evidence type="ECO:0000256" key="5">
    <source>
        <dbReference type="ARBA" id="ARBA00022989"/>
    </source>
</evidence>
<keyword evidence="10" id="KW-1185">Reference proteome</keyword>
<proteinExistence type="inferred from homology"/>
<feature type="transmembrane region" description="Helical" evidence="8">
    <location>
        <begin position="151"/>
        <end position="175"/>
    </location>
</feature>
<evidence type="ECO:0000313" key="9">
    <source>
        <dbReference type="EMBL" id="KAK9134226.1"/>
    </source>
</evidence>
<dbReference type="InterPro" id="IPR030676">
    <property type="entry name" value="CitT-rel"/>
</dbReference>
<comment type="caution">
    <text evidence="9">The sequence shown here is derived from an EMBL/GenBank/DDBJ whole genome shotgun (WGS) entry which is preliminary data.</text>
</comment>
<keyword evidence="5 8" id="KW-1133">Transmembrane helix</keyword>
<feature type="transmembrane region" description="Helical" evidence="8">
    <location>
        <begin position="473"/>
        <end position="494"/>
    </location>
</feature>
<feature type="transmembrane region" description="Helical" evidence="8">
    <location>
        <begin position="86"/>
        <end position="103"/>
    </location>
</feature>
<feature type="transmembrane region" description="Helical" evidence="8">
    <location>
        <begin position="404"/>
        <end position="428"/>
    </location>
</feature>
<name>A0AAP0JHN3_9MAGN</name>
<evidence type="ECO:0000256" key="3">
    <source>
        <dbReference type="ARBA" id="ARBA00022692"/>
    </source>
</evidence>
<evidence type="ECO:0000256" key="1">
    <source>
        <dbReference type="ARBA" id="ARBA00004478"/>
    </source>
</evidence>